<dbReference type="OrthoDB" id="411361at2"/>
<organism evidence="4 5">
    <name type="scientific">Clostridium sartagoforme AAU1</name>
    <dbReference type="NCBI Taxonomy" id="1202534"/>
    <lineage>
        <taxon>Bacteria</taxon>
        <taxon>Bacillati</taxon>
        <taxon>Bacillota</taxon>
        <taxon>Clostridia</taxon>
        <taxon>Eubacteriales</taxon>
        <taxon>Clostridiaceae</taxon>
        <taxon>Clostridium</taxon>
    </lineage>
</organism>
<sequence>MNITKKRSFKMILLIVLLMGVMITSQMMQAMATSTGQTIVEVKNLSELKTAIENAQDGDVITFRSGLTIYSDVVIGDPNKHITLKRLSDTSFLDIKTGNILFQNVTLDGGGFPAMYSMAMINYDVTFDNVTFRNSVNNKSTGGAVSVNFGTATFKNCLFEDNTALSGGHIAVKGSGSTIIANSILKDGYAWSNGGAIWNASSDSTTTITSSLITNNSAGDYGGGLSNKGTMIFSGTKLYDNTAPNGGADIGNTGNLNLADSIEQLIELFKDDGIIPKAWINDYDFEAGIYIPDIDPSVPNTLLKLDYDLAPTEVTLFPSSLGSASDGKIIGLESGKYYKITSNDVVSYSKADGSLTTTESEASPLIGIEIIGLTNGETYMVEEFTPTPITVLLDSASLGTADSGKITGLSADKMYKVSVDGTTNYTKTDGTLTSNEAEAEALTGTEIVGLINGVTYLVEEYIPPVEEEPTDPGTEPTDPDEEDPIEEPIDEEEPTDPPTDEEEPKDPVDQEEPKNEEVEDEDPDQESNTPPTSTTNNTTNSNNTSNTTNNTTNNLTTHNSDSRDDSSTVNNNSYDHSTHTTTENTYLPPSNDGSGEKGGQASASQHQTITVDYGSIADGIKVQEDGKNITINVNVNVDTNEKKEDEAEPQAMEVASSNVEADPRSAASNITWVELVKICLLFGIFICVFRRPIAK</sequence>
<keyword evidence="2" id="KW-0472">Membrane</keyword>
<feature type="chain" id="PRO_5004471590" evidence="3">
    <location>
        <begin position="33"/>
        <end position="695"/>
    </location>
</feature>
<reference evidence="4 5" key="1">
    <citation type="submission" date="2013-03" db="EMBL/GenBank/DDBJ databases">
        <title>Whole genome shotgun sequencing of Clostridium sartagoforme AAU1.</title>
        <authorList>
            <person name="Joshi C.G."/>
            <person name="Duggirala S.M."/>
            <person name="Nathani N.M."/>
            <person name="Bhatt V.D."/>
            <person name="Patel A.K."/>
            <person name="Pandya P.R."/>
            <person name="KaPatel J.A."/>
        </authorList>
    </citation>
    <scope>NUCLEOTIDE SEQUENCE [LARGE SCALE GENOMIC DNA]</scope>
    <source>
        <strain evidence="4 5">AAU1</strain>
    </source>
</reference>
<evidence type="ECO:0000256" key="1">
    <source>
        <dbReference type="SAM" id="MobiDB-lite"/>
    </source>
</evidence>
<accession>R9C8J6</accession>
<keyword evidence="2" id="KW-0812">Transmembrane</keyword>
<dbReference type="InterPro" id="IPR011050">
    <property type="entry name" value="Pectin_lyase_fold/virulence"/>
</dbReference>
<gene>
    <name evidence="4" type="ORF">A500_10525</name>
</gene>
<keyword evidence="2" id="KW-1133">Transmembrane helix</keyword>
<keyword evidence="5" id="KW-1185">Reference proteome</keyword>
<evidence type="ECO:0000313" key="4">
    <source>
        <dbReference type="EMBL" id="EOR25305.1"/>
    </source>
</evidence>
<name>R9C8J6_9CLOT</name>
<comment type="caution">
    <text evidence="4">The sequence shown here is derived from an EMBL/GenBank/DDBJ whole genome shotgun (WGS) entry which is preliminary data.</text>
</comment>
<dbReference type="InterPro" id="IPR012334">
    <property type="entry name" value="Pectin_lyas_fold"/>
</dbReference>
<proteinExistence type="predicted"/>
<dbReference type="Proteomes" id="UP000013988">
    <property type="component" value="Unassembled WGS sequence"/>
</dbReference>
<feature type="signal peptide" evidence="3">
    <location>
        <begin position="1"/>
        <end position="32"/>
    </location>
</feature>
<dbReference type="SUPFAM" id="SSF51126">
    <property type="entry name" value="Pectin lyase-like"/>
    <property type="match status" value="1"/>
</dbReference>
<dbReference type="EMBL" id="ASRV01000127">
    <property type="protein sequence ID" value="EOR25305.1"/>
    <property type="molecule type" value="Genomic_DNA"/>
</dbReference>
<feature type="region of interest" description="Disordered" evidence="1">
    <location>
        <begin position="464"/>
        <end position="606"/>
    </location>
</feature>
<feature type="transmembrane region" description="Helical" evidence="2">
    <location>
        <begin position="670"/>
        <end position="689"/>
    </location>
</feature>
<feature type="compositionally biased region" description="Acidic residues" evidence="1">
    <location>
        <begin position="477"/>
        <end position="504"/>
    </location>
</feature>
<dbReference type="PATRIC" id="fig|1202534.3.peg.2088"/>
<feature type="compositionally biased region" description="Low complexity" evidence="1">
    <location>
        <begin position="527"/>
        <end position="559"/>
    </location>
</feature>
<feature type="compositionally biased region" description="Polar residues" evidence="1">
    <location>
        <begin position="567"/>
        <end position="593"/>
    </location>
</feature>
<feature type="compositionally biased region" description="Basic and acidic residues" evidence="1">
    <location>
        <begin position="505"/>
        <end position="516"/>
    </location>
</feature>
<dbReference type="Gene3D" id="2.160.20.10">
    <property type="entry name" value="Single-stranded right-handed beta-helix, Pectin lyase-like"/>
    <property type="match status" value="1"/>
</dbReference>
<keyword evidence="3" id="KW-0732">Signal</keyword>
<evidence type="ECO:0000313" key="5">
    <source>
        <dbReference type="Proteomes" id="UP000013988"/>
    </source>
</evidence>
<dbReference type="RefSeq" id="WP_016207451.1">
    <property type="nucleotide sequence ID" value="NZ_ASRV01000127.1"/>
</dbReference>
<protein>
    <submittedName>
        <fullName evidence="4">Uncharacterized protein</fullName>
    </submittedName>
</protein>
<dbReference type="AlphaFoldDB" id="R9C8J6"/>
<evidence type="ECO:0000256" key="3">
    <source>
        <dbReference type="SAM" id="SignalP"/>
    </source>
</evidence>
<evidence type="ECO:0000256" key="2">
    <source>
        <dbReference type="SAM" id="Phobius"/>
    </source>
</evidence>